<dbReference type="InterPro" id="IPR001810">
    <property type="entry name" value="F-box_dom"/>
</dbReference>
<organism evidence="2 3">
    <name type="scientific">Heterobasidion irregulare (strain TC 32-1)</name>
    <dbReference type="NCBI Taxonomy" id="747525"/>
    <lineage>
        <taxon>Eukaryota</taxon>
        <taxon>Fungi</taxon>
        <taxon>Dikarya</taxon>
        <taxon>Basidiomycota</taxon>
        <taxon>Agaricomycotina</taxon>
        <taxon>Agaricomycetes</taxon>
        <taxon>Russulales</taxon>
        <taxon>Bondarzewiaceae</taxon>
        <taxon>Heterobasidion</taxon>
        <taxon>Heterobasidion annosum species complex</taxon>
    </lineage>
</organism>
<dbReference type="STRING" id="747525.W4JQP0"/>
<dbReference type="SUPFAM" id="SSF50978">
    <property type="entry name" value="WD40 repeat-like"/>
    <property type="match status" value="1"/>
</dbReference>
<dbReference type="eggNOG" id="ENOG502QPZ8">
    <property type="taxonomic scope" value="Eukaryota"/>
</dbReference>
<dbReference type="EMBL" id="KI925466">
    <property type="protein sequence ID" value="ETW75400.1"/>
    <property type="molecule type" value="Genomic_DNA"/>
</dbReference>
<dbReference type="OrthoDB" id="550575at2759"/>
<dbReference type="KEGG" id="hir:HETIRDRAFT_482132"/>
<keyword evidence="3" id="KW-1185">Reference proteome</keyword>
<proteinExistence type="predicted"/>
<dbReference type="CDD" id="cd09917">
    <property type="entry name" value="F-box_SF"/>
    <property type="match status" value="1"/>
</dbReference>
<name>W4JQP0_HETIT</name>
<dbReference type="PROSITE" id="PS50181">
    <property type="entry name" value="FBOX"/>
    <property type="match status" value="1"/>
</dbReference>
<protein>
    <recommendedName>
        <fullName evidence="1">F-box domain-containing protein</fullName>
    </recommendedName>
</protein>
<dbReference type="SMART" id="SM00256">
    <property type="entry name" value="FBOX"/>
    <property type="match status" value="1"/>
</dbReference>
<evidence type="ECO:0000313" key="3">
    <source>
        <dbReference type="Proteomes" id="UP000030671"/>
    </source>
</evidence>
<dbReference type="InterPro" id="IPR036047">
    <property type="entry name" value="F-box-like_dom_sf"/>
</dbReference>
<dbReference type="Pfam" id="PF12937">
    <property type="entry name" value="F-box-like"/>
    <property type="match status" value="1"/>
</dbReference>
<dbReference type="AlphaFoldDB" id="W4JQP0"/>
<dbReference type="SUPFAM" id="SSF81383">
    <property type="entry name" value="F-box domain"/>
    <property type="match status" value="1"/>
</dbReference>
<evidence type="ECO:0000259" key="1">
    <source>
        <dbReference type="PROSITE" id="PS50181"/>
    </source>
</evidence>
<dbReference type="Proteomes" id="UP000030671">
    <property type="component" value="Unassembled WGS sequence"/>
</dbReference>
<accession>W4JQP0</accession>
<sequence length="355" mass="41139">MLHDLPPELVLSVLWYLPLQSIQSLRLTSRYLNDLVEANKISVYHDAALYHKFVSSSNPSLHHIIENRYGTLWSGVDEWSDFCRRSFQLERNWIGKGVSAARVLSGAGNDIYRIKIDEKERICITSHRRGGITVTNLFPDEVLWSLPTFYVRRCAHCEYDNGFLIFDRPWQAKEVWRLAKDFSPEDVTSAAPDHMQLRASDYARGRHQEHNERGHFRPWSLIALPEPTWAFRFVYPTLITAGLRHAYLYNVCTRELVQVIDGITEQDMTIHYVDLSSRHVFICHQDGVRIFSRESGLLVMEIQYVHGTRYTQVALHFSELTPSKLVSPVVIASAQFEVPHRFVTDFVAGRSFPYN</sequence>
<dbReference type="RefSeq" id="XP_009552821.1">
    <property type="nucleotide sequence ID" value="XM_009554526.1"/>
</dbReference>
<gene>
    <name evidence="2" type="ORF">HETIRDRAFT_482132</name>
</gene>
<dbReference type="Gene3D" id="1.20.1280.50">
    <property type="match status" value="1"/>
</dbReference>
<dbReference type="InParanoid" id="W4JQP0"/>
<dbReference type="GeneID" id="20678009"/>
<feature type="domain" description="F-box" evidence="1">
    <location>
        <begin position="1"/>
        <end position="47"/>
    </location>
</feature>
<dbReference type="InterPro" id="IPR036322">
    <property type="entry name" value="WD40_repeat_dom_sf"/>
</dbReference>
<dbReference type="HOGENOM" id="CLU_059427_0_0_1"/>
<reference evidence="2 3" key="1">
    <citation type="journal article" date="2012" name="New Phytol.">
        <title>Insight into trade-off between wood decay and parasitism from the genome of a fungal forest pathogen.</title>
        <authorList>
            <person name="Olson A."/>
            <person name="Aerts A."/>
            <person name="Asiegbu F."/>
            <person name="Belbahri L."/>
            <person name="Bouzid O."/>
            <person name="Broberg A."/>
            <person name="Canback B."/>
            <person name="Coutinho P.M."/>
            <person name="Cullen D."/>
            <person name="Dalman K."/>
            <person name="Deflorio G."/>
            <person name="van Diepen L.T."/>
            <person name="Dunand C."/>
            <person name="Duplessis S."/>
            <person name="Durling M."/>
            <person name="Gonthier P."/>
            <person name="Grimwood J."/>
            <person name="Fossdal C.G."/>
            <person name="Hansson D."/>
            <person name="Henrissat B."/>
            <person name="Hietala A."/>
            <person name="Himmelstrand K."/>
            <person name="Hoffmeister D."/>
            <person name="Hogberg N."/>
            <person name="James T.Y."/>
            <person name="Karlsson M."/>
            <person name="Kohler A."/>
            <person name="Kues U."/>
            <person name="Lee Y.H."/>
            <person name="Lin Y.C."/>
            <person name="Lind M."/>
            <person name="Lindquist E."/>
            <person name="Lombard V."/>
            <person name="Lucas S."/>
            <person name="Lunden K."/>
            <person name="Morin E."/>
            <person name="Murat C."/>
            <person name="Park J."/>
            <person name="Raffaello T."/>
            <person name="Rouze P."/>
            <person name="Salamov A."/>
            <person name="Schmutz J."/>
            <person name="Solheim H."/>
            <person name="Stahlberg J."/>
            <person name="Velez H."/>
            <person name="de Vries R.P."/>
            <person name="Wiebenga A."/>
            <person name="Woodward S."/>
            <person name="Yakovlev I."/>
            <person name="Garbelotto M."/>
            <person name="Martin F."/>
            <person name="Grigoriev I.V."/>
            <person name="Stenlid J."/>
        </authorList>
    </citation>
    <scope>NUCLEOTIDE SEQUENCE [LARGE SCALE GENOMIC DNA]</scope>
    <source>
        <strain evidence="2 3">TC 32-1</strain>
    </source>
</reference>
<evidence type="ECO:0000313" key="2">
    <source>
        <dbReference type="EMBL" id="ETW75400.1"/>
    </source>
</evidence>